<organism evidence="1 2">
    <name type="scientific">Eumeta variegata</name>
    <name type="common">Bagworm moth</name>
    <name type="synonym">Eumeta japonica</name>
    <dbReference type="NCBI Taxonomy" id="151549"/>
    <lineage>
        <taxon>Eukaryota</taxon>
        <taxon>Metazoa</taxon>
        <taxon>Ecdysozoa</taxon>
        <taxon>Arthropoda</taxon>
        <taxon>Hexapoda</taxon>
        <taxon>Insecta</taxon>
        <taxon>Pterygota</taxon>
        <taxon>Neoptera</taxon>
        <taxon>Endopterygota</taxon>
        <taxon>Lepidoptera</taxon>
        <taxon>Glossata</taxon>
        <taxon>Ditrysia</taxon>
        <taxon>Tineoidea</taxon>
        <taxon>Psychidae</taxon>
        <taxon>Oiketicinae</taxon>
        <taxon>Eumeta</taxon>
    </lineage>
</organism>
<name>A0A4C1TXK6_EUMVA</name>
<protein>
    <submittedName>
        <fullName evidence="1">Uncharacterized protein</fullName>
    </submittedName>
</protein>
<sequence length="74" mass="8249">MKNQARIVNSRYSRVVSRGVKPRRLVARMPGGEAPRLCFLTAPLKYRPHDEAGMIAATQTNGREVSRPSAVSRQ</sequence>
<keyword evidence="2" id="KW-1185">Reference proteome</keyword>
<accession>A0A4C1TXK6</accession>
<reference evidence="1 2" key="1">
    <citation type="journal article" date="2019" name="Commun. Biol.">
        <title>The bagworm genome reveals a unique fibroin gene that provides high tensile strength.</title>
        <authorList>
            <person name="Kono N."/>
            <person name="Nakamura H."/>
            <person name="Ohtoshi R."/>
            <person name="Tomita M."/>
            <person name="Numata K."/>
            <person name="Arakawa K."/>
        </authorList>
    </citation>
    <scope>NUCLEOTIDE SEQUENCE [LARGE SCALE GENOMIC DNA]</scope>
</reference>
<evidence type="ECO:0000313" key="2">
    <source>
        <dbReference type="Proteomes" id="UP000299102"/>
    </source>
</evidence>
<dbReference type="AlphaFoldDB" id="A0A4C1TXK6"/>
<gene>
    <name evidence="1" type="ORF">EVAR_14384_1</name>
</gene>
<evidence type="ECO:0000313" key="1">
    <source>
        <dbReference type="EMBL" id="GBP18614.1"/>
    </source>
</evidence>
<dbReference type="Proteomes" id="UP000299102">
    <property type="component" value="Unassembled WGS sequence"/>
</dbReference>
<dbReference type="EMBL" id="BGZK01000099">
    <property type="protein sequence ID" value="GBP18614.1"/>
    <property type="molecule type" value="Genomic_DNA"/>
</dbReference>
<comment type="caution">
    <text evidence="1">The sequence shown here is derived from an EMBL/GenBank/DDBJ whole genome shotgun (WGS) entry which is preliminary data.</text>
</comment>
<proteinExistence type="predicted"/>